<dbReference type="PANTHER" id="PTHR35271">
    <property type="entry name" value="ABC TRANSPORTER, SUBSTRATE-BINDING LIPOPROTEIN-RELATED"/>
    <property type="match status" value="1"/>
</dbReference>
<sequence>MRLLKHFLFVLALSAPIAGVSSGLSLADGANVANIHMVVWRGCEEACKAFVRYFEDRELPVDVKVTDVGRNRDLLPEIQEQLKAERPDLVVTWGTSVSRGLLGTRSDYGTASALGDIPAIFMIVADPVGSDIVQSYEETGRPMISGVRNRVPEDVQLRLLFEFKHPHKLGILNHPDELNSSLNTGKLRLIADDLQFELIEELYQPEEDGSVDVDQIPLAMARLKAHGAEAIYVGSSSYNLEHQDAFVAAATELGLPVFSAYTKMVREGGALMAVGTSYANVGRLAGVQAEKIVLGGEAPGELPVTSLSRYSVIVNMRQAQRLNIYPPLSLLSVAEVVR</sequence>
<gene>
    <name evidence="2" type="ORF">SAMN04488118_104235</name>
</gene>
<dbReference type="PANTHER" id="PTHR35271:SF1">
    <property type="entry name" value="ABC TRANSPORTER, SUBSTRATE-BINDING LIPOPROTEIN"/>
    <property type="match status" value="1"/>
</dbReference>
<accession>A0A1G5QIF2</accession>
<feature type="signal peptide" evidence="1">
    <location>
        <begin position="1"/>
        <end position="27"/>
    </location>
</feature>
<evidence type="ECO:0000313" key="3">
    <source>
        <dbReference type="Proteomes" id="UP000198767"/>
    </source>
</evidence>
<feature type="chain" id="PRO_5011763558" evidence="1">
    <location>
        <begin position="28"/>
        <end position="338"/>
    </location>
</feature>
<protein>
    <submittedName>
        <fullName evidence="2">Putative ABC transport system substrate-binding protein</fullName>
    </submittedName>
</protein>
<keyword evidence="1" id="KW-0732">Signal</keyword>
<dbReference type="AlphaFoldDB" id="A0A1G5QIF2"/>
<dbReference type="Proteomes" id="UP000198767">
    <property type="component" value="Unassembled WGS sequence"/>
</dbReference>
<dbReference type="Gene3D" id="3.40.50.2300">
    <property type="match status" value="2"/>
</dbReference>
<name>A0A1G5QIF2_9RHOB</name>
<dbReference type="CDD" id="cd06325">
    <property type="entry name" value="PBP1_ABC_unchar_transporter"/>
    <property type="match status" value="1"/>
</dbReference>
<reference evidence="2 3" key="1">
    <citation type="submission" date="2016-10" db="EMBL/GenBank/DDBJ databases">
        <authorList>
            <person name="de Groot N.N."/>
        </authorList>
    </citation>
    <scope>NUCLEOTIDE SEQUENCE [LARGE SCALE GENOMIC DNA]</scope>
    <source>
        <strain evidence="2 3">U95</strain>
    </source>
</reference>
<dbReference type="InterPro" id="IPR007487">
    <property type="entry name" value="ABC_transpt-TYRBP-like"/>
</dbReference>
<organism evidence="2 3">
    <name type="scientific">Epibacterium ulvae</name>
    <dbReference type="NCBI Taxonomy" id="1156985"/>
    <lineage>
        <taxon>Bacteria</taxon>
        <taxon>Pseudomonadati</taxon>
        <taxon>Pseudomonadota</taxon>
        <taxon>Alphaproteobacteria</taxon>
        <taxon>Rhodobacterales</taxon>
        <taxon>Roseobacteraceae</taxon>
        <taxon>Epibacterium</taxon>
    </lineage>
</organism>
<evidence type="ECO:0000256" key="1">
    <source>
        <dbReference type="SAM" id="SignalP"/>
    </source>
</evidence>
<dbReference type="Pfam" id="PF04392">
    <property type="entry name" value="ABC_sub_bind"/>
    <property type="match status" value="1"/>
</dbReference>
<proteinExistence type="predicted"/>
<keyword evidence="3" id="KW-1185">Reference proteome</keyword>
<dbReference type="RefSeq" id="WP_090217993.1">
    <property type="nucleotide sequence ID" value="NZ_FMWG01000004.1"/>
</dbReference>
<evidence type="ECO:0000313" key="2">
    <source>
        <dbReference type="EMBL" id="SCZ61386.1"/>
    </source>
</evidence>
<dbReference type="OrthoDB" id="9776955at2"/>
<dbReference type="EMBL" id="FMWG01000004">
    <property type="protein sequence ID" value="SCZ61386.1"/>
    <property type="molecule type" value="Genomic_DNA"/>
</dbReference>
<dbReference type="STRING" id="1156985.SAMN04488118_104235"/>